<feature type="region of interest" description="Disordered" evidence="1">
    <location>
        <begin position="95"/>
        <end position="131"/>
    </location>
</feature>
<evidence type="ECO:0000256" key="1">
    <source>
        <dbReference type="SAM" id="MobiDB-lite"/>
    </source>
</evidence>
<evidence type="ECO:0000256" key="2">
    <source>
        <dbReference type="SAM" id="SignalP"/>
    </source>
</evidence>
<feature type="signal peptide" evidence="2">
    <location>
        <begin position="1"/>
        <end position="18"/>
    </location>
</feature>
<comment type="caution">
    <text evidence="3">The sequence shown here is derived from an EMBL/GenBank/DDBJ whole genome shotgun (WGS) entry which is preliminary data.</text>
</comment>
<gene>
    <name evidence="3" type="ORF">Y5W_02086</name>
</gene>
<reference evidence="3 4" key="1">
    <citation type="submission" date="2012-09" db="EMBL/GenBank/DDBJ databases">
        <title>Genome Sequence of alkane-degrading Bacterium Alcanivorax sp. 521-1.</title>
        <authorList>
            <person name="Lai Q."/>
            <person name="Shao Z."/>
        </authorList>
    </citation>
    <scope>NUCLEOTIDE SEQUENCE [LARGE SCALE GENOMIC DNA]</scope>
    <source>
        <strain evidence="3 4">521-1</strain>
    </source>
</reference>
<name>A0ABS0ARM1_9GAMM</name>
<dbReference type="Proteomes" id="UP000662703">
    <property type="component" value="Unassembled WGS sequence"/>
</dbReference>
<feature type="compositionally biased region" description="Polar residues" evidence="1">
    <location>
        <begin position="95"/>
        <end position="105"/>
    </location>
</feature>
<organism evidence="3 4">
    <name type="scientific">Alloalcanivorax profundimaris</name>
    <dbReference type="NCBI Taxonomy" id="2735259"/>
    <lineage>
        <taxon>Bacteria</taxon>
        <taxon>Pseudomonadati</taxon>
        <taxon>Pseudomonadota</taxon>
        <taxon>Gammaproteobacteria</taxon>
        <taxon>Oceanospirillales</taxon>
        <taxon>Alcanivoracaceae</taxon>
        <taxon>Alloalcanivorax</taxon>
    </lineage>
</organism>
<keyword evidence="2" id="KW-0732">Signal</keyword>
<dbReference type="EMBL" id="ARXX01000029">
    <property type="protein sequence ID" value="MBF5056792.1"/>
    <property type="molecule type" value="Genomic_DNA"/>
</dbReference>
<keyword evidence="4" id="KW-1185">Reference proteome</keyword>
<feature type="region of interest" description="Disordered" evidence="1">
    <location>
        <begin position="29"/>
        <end position="51"/>
    </location>
</feature>
<sequence>MKASSLLALALISGPALAASDHEAAPMMAPAQAPLTEDAYREGQGPEGRQGQPEAILAAFRQRFQAPRIAVLWNRALPDRVSDWYGRYRASVGQSASLSGQTNGETVDLRGKASAGAQAETRGPRPAEAGPGAAFELQDGVISAFQDGGARVVDQSLARRLTDNALEDGTFSRLSPDRARLGMRALAEHADYVLELTAGPRFEEQPSYRVRVLATDDARVLATFVTSGRPPEERRDYQWVATANGYQKRDKPVSLHEVGRELALRTMEKMNN</sequence>
<accession>A0ABS0ARM1</accession>
<dbReference type="RefSeq" id="WP_194865180.1">
    <property type="nucleotide sequence ID" value="NZ_ARXX01000029.1"/>
</dbReference>
<proteinExistence type="predicted"/>
<evidence type="ECO:0000313" key="4">
    <source>
        <dbReference type="Proteomes" id="UP000662703"/>
    </source>
</evidence>
<protein>
    <submittedName>
        <fullName evidence="3">Uncharacterized protein</fullName>
    </submittedName>
</protein>
<evidence type="ECO:0000313" key="3">
    <source>
        <dbReference type="EMBL" id="MBF5056792.1"/>
    </source>
</evidence>
<feature type="chain" id="PRO_5045247020" evidence="2">
    <location>
        <begin position="19"/>
        <end position="272"/>
    </location>
</feature>